<comment type="pathway">
    <text evidence="4 15">Amino-acid biosynthesis; L-histidine biosynthesis; L-histidine from 5-phospho-alpha-D-ribose 1-diphosphate: step 3/9.</text>
</comment>
<evidence type="ECO:0000256" key="8">
    <source>
        <dbReference type="ARBA" id="ARBA00022490"/>
    </source>
</evidence>
<comment type="catalytic activity">
    <reaction evidence="2 15">
        <text>1-(5-phospho-beta-D-ribosyl)-ATP + H2O = 1-(5-phospho-beta-D-ribosyl)-5'-AMP + diphosphate + H(+)</text>
        <dbReference type="Rhea" id="RHEA:22828"/>
        <dbReference type="ChEBI" id="CHEBI:15377"/>
        <dbReference type="ChEBI" id="CHEBI:15378"/>
        <dbReference type="ChEBI" id="CHEBI:33019"/>
        <dbReference type="ChEBI" id="CHEBI:59457"/>
        <dbReference type="ChEBI" id="CHEBI:73183"/>
        <dbReference type="EC" id="3.6.1.31"/>
    </reaction>
</comment>
<dbReference type="GO" id="GO:0004636">
    <property type="term" value="F:phosphoribosyl-ATP diphosphatase activity"/>
    <property type="evidence" value="ECO:0007669"/>
    <property type="project" value="UniProtKB-UniRule"/>
</dbReference>
<evidence type="ECO:0000256" key="4">
    <source>
        <dbReference type="ARBA" id="ARBA00005169"/>
    </source>
</evidence>
<comment type="catalytic activity">
    <reaction evidence="1 15">
        <text>1-(5-phospho-beta-D-ribosyl)-5'-AMP + H2O = 1-(5-phospho-beta-D-ribosyl)-5-[(5-phospho-beta-D-ribosylamino)methylideneamino]imidazole-4-carboxamide</text>
        <dbReference type="Rhea" id="RHEA:20049"/>
        <dbReference type="ChEBI" id="CHEBI:15377"/>
        <dbReference type="ChEBI" id="CHEBI:58435"/>
        <dbReference type="ChEBI" id="CHEBI:59457"/>
        <dbReference type="EC" id="3.5.4.19"/>
    </reaction>
</comment>
<dbReference type="GO" id="GO:0004635">
    <property type="term" value="F:phosphoribosyl-AMP cyclohydrolase activity"/>
    <property type="evidence" value="ECO:0007669"/>
    <property type="project" value="UniProtKB-UniRule"/>
</dbReference>
<dbReference type="FunFam" id="3.10.20.810:FF:000001">
    <property type="entry name" value="Histidine biosynthesis bifunctional protein HisIE"/>
    <property type="match status" value="1"/>
</dbReference>
<dbReference type="HAMAP" id="MF_01020">
    <property type="entry name" value="HisE"/>
    <property type="match status" value="1"/>
</dbReference>
<dbReference type="SUPFAM" id="SSF101386">
    <property type="entry name" value="all-alpha NTP pyrophosphatases"/>
    <property type="match status" value="1"/>
</dbReference>
<dbReference type="InterPro" id="IPR023019">
    <property type="entry name" value="His_synth_HisIE"/>
</dbReference>
<dbReference type="PANTHER" id="PTHR42945:SF9">
    <property type="entry name" value="HISTIDINE BIOSYNTHESIS BIFUNCTIONAL PROTEIN HISIE"/>
    <property type="match status" value="1"/>
</dbReference>
<dbReference type="NCBIfam" id="NF002747">
    <property type="entry name" value="PRK02759.1"/>
    <property type="match status" value="1"/>
</dbReference>
<keyword evidence="14 15" id="KW-0511">Multifunctional enzyme</keyword>
<proteinExistence type="inferred from homology"/>
<keyword evidence="9 15" id="KW-0028">Amino-acid biosynthesis</keyword>
<evidence type="ECO:0000256" key="3">
    <source>
        <dbReference type="ARBA" id="ARBA00004496"/>
    </source>
</evidence>
<name>A0A1I4L0T2_9FIRM</name>
<feature type="region of interest" description="Phosphoribosyl-AMP cyclohydrolase" evidence="15">
    <location>
        <begin position="1"/>
        <end position="135"/>
    </location>
</feature>
<dbReference type="STRING" id="29563.SAMN02983006_02181"/>
<dbReference type="NCBIfam" id="NF000768">
    <property type="entry name" value="PRK00051.1"/>
    <property type="match status" value="1"/>
</dbReference>
<keyword evidence="13 15" id="KW-0368">Histidine biosynthesis</keyword>
<evidence type="ECO:0000256" key="1">
    <source>
        <dbReference type="ARBA" id="ARBA00000024"/>
    </source>
</evidence>
<evidence type="ECO:0000259" key="16">
    <source>
        <dbReference type="Pfam" id="PF01502"/>
    </source>
</evidence>
<dbReference type="Pfam" id="PF01502">
    <property type="entry name" value="PRA-CH"/>
    <property type="match status" value="1"/>
</dbReference>
<dbReference type="EMBL" id="FOTI01000035">
    <property type="protein sequence ID" value="SFL84443.1"/>
    <property type="molecule type" value="Genomic_DNA"/>
</dbReference>
<evidence type="ECO:0000256" key="10">
    <source>
        <dbReference type="ARBA" id="ARBA00022741"/>
    </source>
</evidence>
<dbReference type="OrthoDB" id="9795769at2"/>
<dbReference type="EC" id="3.6.1.31" evidence="15"/>
<dbReference type="Gene3D" id="3.10.20.810">
    <property type="entry name" value="Phosphoribosyl-AMP cyclohydrolase"/>
    <property type="match status" value="1"/>
</dbReference>
<dbReference type="AlphaFoldDB" id="A0A1I4L0T2"/>
<dbReference type="GO" id="GO:0005737">
    <property type="term" value="C:cytoplasm"/>
    <property type="evidence" value="ECO:0007669"/>
    <property type="project" value="UniProtKB-SubCell"/>
</dbReference>
<evidence type="ECO:0000256" key="6">
    <source>
        <dbReference type="ARBA" id="ARBA00007731"/>
    </source>
</evidence>
<dbReference type="InterPro" id="IPR002496">
    <property type="entry name" value="PRib_AMP_CycHydrolase_dom"/>
</dbReference>
<sequence length="224" mass="25720">MLELINDFNQLKFKYNEQGLMPAVVQDYQTKEVLMVAYVNQESLKLSLKKGETVFFSRSRQKIWHKGETSGNKQQIKEIYYDCDQDTILFMVKAAGPACHTGEDSCFYRKLAEENLLDKDQPEQPKAAEFKQGQVIDLLYNLILNRKSTMPADSYTTYLFSEGIDKILKKVGEEAAEVIIAAKNEPDSELIYETADLVYHVLVLLAERGITPAKIRKELTKRHK</sequence>
<evidence type="ECO:0000313" key="18">
    <source>
        <dbReference type="Proteomes" id="UP000199006"/>
    </source>
</evidence>
<keyword evidence="11 15" id="KW-0378">Hydrolase</keyword>
<dbReference type="EC" id="3.5.4.19" evidence="15"/>
<dbReference type="InterPro" id="IPR038019">
    <property type="entry name" value="PRib_AMP_CycHydrolase_sf"/>
</dbReference>
<evidence type="ECO:0000256" key="12">
    <source>
        <dbReference type="ARBA" id="ARBA00022840"/>
    </source>
</evidence>
<evidence type="ECO:0000256" key="11">
    <source>
        <dbReference type="ARBA" id="ARBA00022801"/>
    </source>
</evidence>
<dbReference type="Pfam" id="PF01503">
    <property type="entry name" value="PRA-PH"/>
    <property type="match status" value="1"/>
</dbReference>
<comment type="subcellular location">
    <subcellularLocation>
        <location evidence="3 15">Cytoplasm</location>
    </subcellularLocation>
</comment>
<dbReference type="HAMAP" id="MF_01021">
    <property type="entry name" value="HisI"/>
    <property type="match status" value="1"/>
</dbReference>
<comment type="pathway">
    <text evidence="5 15">Amino-acid biosynthesis; L-histidine biosynthesis; L-histidine from 5-phospho-alpha-D-ribose 1-diphosphate: step 2/9.</text>
</comment>
<evidence type="ECO:0000256" key="2">
    <source>
        <dbReference type="ARBA" id="ARBA00001460"/>
    </source>
</evidence>
<keyword evidence="12 15" id="KW-0067">ATP-binding</keyword>
<dbReference type="RefSeq" id="WP_089862222.1">
    <property type="nucleotide sequence ID" value="NZ_FOTI01000035.1"/>
</dbReference>
<reference evidence="17 18" key="1">
    <citation type="submission" date="2016-10" db="EMBL/GenBank/DDBJ databases">
        <authorList>
            <person name="de Groot N.N."/>
        </authorList>
    </citation>
    <scope>NUCLEOTIDE SEQUENCE [LARGE SCALE GENOMIC DNA]</scope>
    <source>
        <strain evidence="17 18">ATCC 51327</strain>
    </source>
</reference>
<dbReference type="GO" id="GO:0005524">
    <property type="term" value="F:ATP binding"/>
    <property type="evidence" value="ECO:0007669"/>
    <property type="project" value="UniProtKB-KW"/>
</dbReference>
<gene>
    <name evidence="15" type="primary">hisI</name>
    <name evidence="15" type="synonym">hisIE</name>
    <name evidence="17" type="ORF">SAMN02983006_02181</name>
</gene>
<dbReference type="NCBIfam" id="TIGR03188">
    <property type="entry name" value="histidine_hisI"/>
    <property type="match status" value="1"/>
</dbReference>
<dbReference type="Gene3D" id="1.10.287.1080">
    <property type="entry name" value="MazG-like"/>
    <property type="match status" value="1"/>
</dbReference>
<comment type="similarity">
    <text evidence="7 15">In the N-terminal section; belongs to the PRA-CH family.</text>
</comment>
<evidence type="ECO:0000256" key="5">
    <source>
        <dbReference type="ARBA" id="ARBA00005204"/>
    </source>
</evidence>
<dbReference type="CDD" id="cd11534">
    <property type="entry name" value="NTP-PPase_HisIE_like"/>
    <property type="match status" value="1"/>
</dbReference>
<dbReference type="InterPro" id="IPR008179">
    <property type="entry name" value="HisE"/>
</dbReference>
<evidence type="ECO:0000256" key="15">
    <source>
        <dbReference type="HAMAP-Rule" id="MF_01019"/>
    </source>
</evidence>
<keyword evidence="8 15" id="KW-0963">Cytoplasm</keyword>
<dbReference type="GO" id="GO:0000105">
    <property type="term" value="P:L-histidine biosynthetic process"/>
    <property type="evidence" value="ECO:0007669"/>
    <property type="project" value="UniProtKB-UniRule"/>
</dbReference>
<organism evidence="17 18">
    <name type="scientific">Halanaerobium salsuginis</name>
    <dbReference type="NCBI Taxonomy" id="29563"/>
    <lineage>
        <taxon>Bacteria</taxon>
        <taxon>Bacillati</taxon>
        <taxon>Bacillota</taxon>
        <taxon>Clostridia</taxon>
        <taxon>Halanaerobiales</taxon>
        <taxon>Halanaerobiaceae</taxon>
        <taxon>Halanaerobium</taxon>
    </lineage>
</organism>
<accession>A0A1I4L0T2</accession>
<feature type="region of interest" description="Phosphoribosyl-ATP pyrophosphohydrolase" evidence="15">
    <location>
        <begin position="136"/>
        <end position="224"/>
    </location>
</feature>
<dbReference type="InterPro" id="IPR026660">
    <property type="entry name" value="PRA-CH"/>
</dbReference>
<comment type="similarity">
    <text evidence="6 15">In the C-terminal section; belongs to the PRA-PH family.</text>
</comment>
<feature type="domain" description="Phosphoribosyl-AMP cyclohydrolase" evidence="16">
    <location>
        <begin position="35"/>
        <end position="108"/>
    </location>
</feature>
<dbReference type="SUPFAM" id="SSF141734">
    <property type="entry name" value="HisI-like"/>
    <property type="match status" value="1"/>
</dbReference>
<evidence type="ECO:0000256" key="13">
    <source>
        <dbReference type="ARBA" id="ARBA00023102"/>
    </source>
</evidence>
<keyword evidence="10 15" id="KW-0547">Nucleotide-binding</keyword>
<evidence type="ECO:0000256" key="7">
    <source>
        <dbReference type="ARBA" id="ARBA00008299"/>
    </source>
</evidence>
<dbReference type="InterPro" id="IPR021130">
    <property type="entry name" value="PRib-ATP_PPHydrolase-like"/>
</dbReference>
<evidence type="ECO:0000256" key="14">
    <source>
        <dbReference type="ARBA" id="ARBA00023268"/>
    </source>
</evidence>
<protein>
    <recommendedName>
        <fullName evidence="15">Histidine biosynthesis bifunctional protein HisIE</fullName>
    </recommendedName>
    <domain>
        <recommendedName>
            <fullName evidence="15">Phosphoribosyl-AMP cyclohydrolase</fullName>
            <shortName evidence="15">PRA-CH</shortName>
            <ecNumber evidence="15">3.5.4.19</ecNumber>
        </recommendedName>
    </domain>
    <domain>
        <recommendedName>
            <fullName evidence="15">Phosphoribosyl-ATP pyrophosphatase</fullName>
            <shortName evidence="15">PRA-PH</shortName>
            <ecNumber evidence="15">3.6.1.31</ecNumber>
        </recommendedName>
    </domain>
</protein>
<dbReference type="HAMAP" id="MF_01019">
    <property type="entry name" value="HisIE"/>
    <property type="match status" value="1"/>
</dbReference>
<dbReference type="UniPathway" id="UPA00031">
    <property type="reaction ID" value="UER00007"/>
</dbReference>
<keyword evidence="18" id="KW-1185">Reference proteome</keyword>
<evidence type="ECO:0000256" key="9">
    <source>
        <dbReference type="ARBA" id="ARBA00022605"/>
    </source>
</evidence>
<evidence type="ECO:0000313" key="17">
    <source>
        <dbReference type="EMBL" id="SFL84443.1"/>
    </source>
</evidence>
<dbReference type="Proteomes" id="UP000199006">
    <property type="component" value="Unassembled WGS sequence"/>
</dbReference>
<dbReference type="PANTHER" id="PTHR42945">
    <property type="entry name" value="HISTIDINE BIOSYNTHESIS BIFUNCTIONAL PROTEIN"/>
    <property type="match status" value="1"/>
</dbReference>